<dbReference type="RefSeq" id="WP_091678085.1">
    <property type="nucleotide sequence ID" value="NZ_FOSN01000002.1"/>
</dbReference>
<sequence>MSTRVGSLSSDYFTNFADISTGYSVEPDPAIIATPAFKAALLALAESFDATYCRAYPAKIMDAWDKNRPLRLAWMHYIGPRFAPLITPPPSAIVERSARGALLLSAVDQTFCVDNPAHMAAAREILEALAPFEALPWPPDAQPE</sequence>
<reference evidence="1 2" key="1">
    <citation type="submission" date="2016-10" db="EMBL/GenBank/DDBJ databases">
        <authorList>
            <person name="de Groot N.N."/>
        </authorList>
    </citation>
    <scope>NUCLEOTIDE SEQUENCE [LARGE SCALE GENOMIC DNA]</scope>
    <source>
        <strain evidence="1 2">NE2</strain>
    </source>
</reference>
<protein>
    <submittedName>
        <fullName evidence="1">Immunity protein 52</fullName>
    </submittedName>
</protein>
<dbReference type="AlphaFoldDB" id="A0A1I3WWW8"/>
<proteinExistence type="predicted"/>
<accession>A0A1I3WWW8</accession>
<name>A0A1I3WWW8_9HYPH</name>
<evidence type="ECO:0000313" key="1">
    <source>
        <dbReference type="EMBL" id="SFK11036.1"/>
    </source>
</evidence>
<dbReference type="EMBL" id="FOSN01000002">
    <property type="protein sequence ID" value="SFK11036.1"/>
    <property type="molecule type" value="Genomic_DNA"/>
</dbReference>
<keyword evidence="2" id="KW-1185">Reference proteome</keyword>
<dbReference type="OrthoDB" id="8442250at2"/>
<organism evidence="1 2">
    <name type="scientific">Methylocapsa palsarum</name>
    <dbReference type="NCBI Taxonomy" id="1612308"/>
    <lineage>
        <taxon>Bacteria</taxon>
        <taxon>Pseudomonadati</taxon>
        <taxon>Pseudomonadota</taxon>
        <taxon>Alphaproteobacteria</taxon>
        <taxon>Hyphomicrobiales</taxon>
        <taxon>Beijerinckiaceae</taxon>
        <taxon>Methylocapsa</taxon>
    </lineage>
</organism>
<gene>
    <name evidence="1" type="ORF">SAMN05444581_102148</name>
</gene>
<evidence type="ECO:0000313" key="2">
    <source>
        <dbReference type="Proteomes" id="UP000198755"/>
    </source>
</evidence>
<dbReference type="Proteomes" id="UP000198755">
    <property type="component" value="Unassembled WGS sequence"/>
</dbReference>